<reference evidence="3" key="1">
    <citation type="journal article" date="2019" name="Int. J. Syst. Evol. Microbiol.">
        <title>The Global Catalogue of Microorganisms (GCM) 10K type strain sequencing project: providing services to taxonomists for standard genome sequencing and annotation.</title>
        <authorList>
            <consortium name="The Broad Institute Genomics Platform"/>
            <consortium name="The Broad Institute Genome Sequencing Center for Infectious Disease"/>
            <person name="Wu L."/>
            <person name="Ma J."/>
        </authorList>
    </citation>
    <scope>NUCLEOTIDE SEQUENCE [LARGE SCALE GENOMIC DNA]</scope>
    <source>
        <strain evidence="3">KCTC 42498</strain>
    </source>
</reference>
<dbReference type="Proteomes" id="UP001597544">
    <property type="component" value="Unassembled WGS sequence"/>
</dbReference>
<sequence>MKLFSKLIGSLALMSAFTLTSCEKQEINLSVVPVNGMTVTLTPQAGGDSQSFTMSTTVMDNAGREHGTFKREDIILQANTTYDATITFFSDKGGVRQEQNEAIKREEAYYTVKYFANSNSTSTIEVDVSVIDKKADGTPLGFKTKFKTDAAGMDAINVELFVAKSKGNSSMNGTVFNATYWIDVQN</sequence>
<gene>
    <name evidence="2" type="ORF">ACFSRY_09860</name>
</gene>
<keyword evidence="1" id="KW-0732">Signal</keyword>
<evidence type="ECO:0000313" key="3">
    <source>
        <dbReference type="Proteomes" id="UP001597544"/>
    </source>
</evidence>
<feature type="signal peptide" evidence="1">
    <location>
        <begin position="1"/>
        <end position="21"/>
    </location>
</feature>
<accession>A0ABW5IKV4</accession>
<evidence type="ECO:0000313" key="2">
    <source>
        <dbReference type="EMBL" id="MFD2514171.1"/>
    </source>
</evidence>
<organism evidence="2 3">
    <name type="scientific">Pontibacter locisalis</name>
    <dbReference type="NCBI Taxonomy" id="1719035"/>
    <lineage>
        <taxon>Bacteria</taxon>
        <taxon>Pseudomonadati</taxon>
        <taxon>Bacteroidota</taxon>
        <taxon>Cytophagia</taxon>
        <taxon>Cytophagales</taxon>
        <taxon>Hymenobacteraceae</taxon>
        <taxon>Pontibacter</taxon>
    </lineage>
</organism>
<proteinExistence type="predicted"/>
<keyword evidence="3" id="KW-1185">Reference proteome</keyword>
<evidence type="ECO:0000256" key="1">
    <source>
        <dbReference type="SAM" id="SignalP"/>
    </source>
</evidence>
<feature type="chain" id="PRO_5045183098" evidence="1">
    <location>
        <begin position="22"/>
        <end position="186"/>
    </location>
</feature>
<dbReference type="EMBL" id="JBHULU010000012">
    <property type="protein sequence ID" value="MFD2514171.1"/>
    <property type="molecule type" value="Genomic_DNA"/>
</dbReference>
<dbReference type="RefSeq" id="WP_377506183.1">
    <property type="nucleotide sequence ID" value="NZ_JBHULU010000012.1"/>
</dbReference>
<name>A0ABW5IKV4_9BACT</name>
<dbReference type="PROSITE" id="PS51257">
    <property type="entry name" value="PROKAR_LIPOPROTEIN"/>
    <property type="match status" value="1"/>
</dbReference>
<comment type="caution">
    <text evidence="2">The sequence shown here is derived from an EMBL/GenBank/DDBJ whole genome shotgun (WGS) entry which is preliminary data.</text>
</comment>
<protein>
    <submittedName>
        <fullName evidence="2">Uncharacterized protein</fullName>
    </submittedName>
</protein>